<organism evidence="12 14">
    <name type="scientific">Drosophila lebanonensis</name>
    <name type="common">Fruit fly</name>
    <name type="synonym">Scaptodrosophila lebanonensis</name>
    <dbReference type="NCBI Taxonomy" id="7225"/>
    <lineage>
        <taxon>Eukaryota</taxon>
        <taxon>Metazoa</taxon>
        <taxon>Ecdysozoa</taxon>
        <taxon>Arthropoda</taxon>
        <taxon>Hexapoda</taxon>
        <taxon>Insecta</taxon>
        <taxon>Pterygota</taxon>
        <taxon>Neoptera</taxon>
        <taxon>Endopterygota</taxon>
        <taxon>Diptera</taxon>
        <taxon>Brachycera</taxon>
        <taxon>Muscomorpha</taxon>
        <taxon>Ephydroidea</taxon>
        <taxon>Drosophilidae</taxon>
        <taxon>Scaptodrosophila</taxon>
    </lineage>
</organism>
<dbReference type="PROSITE" id="PS51847">
    <property type="entry name" value="SMP"/>
    <property type="match status" value="1"/>
</dbReference>
<dbReference type="Proteomes" id="UP000504634">
    <property type="component" value="Unplaced"/>
</dbReference>
<keyword evidence="2" id="KW-0813">Transport</keyword>
<feature type="compositionally biased region" description="Low complexity" evidence="9">
    <location>
        <begin position="142"/>
        <end position="160"/>
    </location>
</feature>
<evidence type="ECO:0000256" key="2">
    <source>
        <dbReference type="ARBA" id="ARBA00022448"/>
    </source>
</evidence>
<dbReference type="OrthoDB" id="26740at2759"/>
<dbReference type="PANTHER" id="PTHR13466:SF0">
    <property type="entry name" value="SMP-LTD DOMAIN-CONTAINING PROTEIN"/>
    <property type="match status" value="1"/>
</dbReference>
<reference evidence="13 14" key="1">
    <citation type="submission" date="2025-04" db="UniProtKB">
        <authorList>
            <consortium name="RefSeq"/>
        </authorList>
    </citation>
    <scope>IDENTIFICATION</scope>
    <source>
        <strain evidence="13 14">11010-0011.00</strain>
        <tissue evidence="13 14">Whole body</tissue>
    </source>
</reference>
<dbReference type="CDD" id="cd21675">
    <property type="entry name" value="SMP_TEX2"/>
    <property type="match status" value="1"/>
</dbReference>
<evidence type="ECO:0000256" key="4">
    <source>
        <dbReference type="ARBA" id="ARBA00022824"/>
    </source>
</evidence>
<evidence type="ECO:0000256" key="5">
    <source>
        <dbReference type="ARBA" id="ARBA00022989"/>
    </source>
</evidence>
<feature type="compositionally biased region" description="Basic residues" evidence="9">
    <location>
        <begin position="961"/>
        <end position="975"/>
    </location>
</feature>
<feature type="compositionally biased region" description="Basic residues" evidence="9">
    <location>
        <begin position="352"/>
        <end position="363"/>
    </location>
</feature>
<dbReference type="RefSeq" id="XP_030386181.1">
    <property type="nucleotide sequence ID" value="XM_030530321.1"/>
</dbReference>
<evidence type="ECO:0000256" key="9">
    <source>
        <dbReference type="SAM" id="MobiDB-lite"/>
    </source>
</evidence>
<keyword evidence="12" id="KW-1185">Reference proteome</keyword>
<feature type="region of interest" description="Disordered" evidence="9">
    <location>
        <begin position="1"/>
        <end position="51"/>
    </location>
</feature>
<evidence type="ECO:0000313" key="12">
    <source>
        <dbReference type="Proteomes" id="UP000504634"/>
    </source>
</evidence>
<feature type="domain" description="SMP-LTD" evidence="11">
    <location>
        <begin position="993"/>
        <end position="1289"/>
    </location>
</feature>
<feature type="compositionally biased region" description="Polar residues" evidence="9">
    <location>
        <begin position="876"/>
        <end position="886"/>
    </location>
</feature>
<dbReference type="GeneID" id="115632999"/>
<feature type="transmembrane region" description="Helical" evidence="10">
    <location>
        <begin position="536"/>
        <end position="557"/>
    </location>
</feature>
<evidence type="ECO:0000313" key="13">
    <source>
        <dbReference type="RefSeq" id="XP_030386181.1"/>
    </source>
</evidence>
<dbReference type="InterPro" id="IPR031468">
    <property type="entry name" value="SMP_LBD"/>
</dbReference>
<feature type="compositionally biased region" description="Low complexity" evidence="9">
    <location>
        <begin position="9"/>
        <end position="43"/>
    </location>
</feature>
<feature type="compositionally biased region" description="Acidic residues" evidence="9">
    <location>
        <begin position="898"/>
        <end position="908"/>
    </location>
</feature>
<evidence type="ECO:0000256" key="10">
    <source>
        <dbReference type="SAM" id="Phobius"/>
    </source>
</evidence>
<keyword evidence="5 10" id="KW-1133">Transmembrane helix</keyword>
<feature type="region of interest" description="Disordered" evidence="9">
    <location>
        <begin position="960"/>
        <end position="979"/>
    </location>
</feature>
<evidence type="ECO:0000256" key="1">
    <source>
        <dbReference type="ARBA" id="ARBA00004586"/>
    </source>
</evidence>
<dbReference type="GO" id="GO:0005789">
    <property type="term" value="C:endoplasmic reticulum membrane"/>
    <property type="evidence" value="ECO:0007669"/>
    <property type="project" value="UniProtKB-SubCell"/>
</dbReference>
<comment type="subcellular location">
    <subcellularLocation>
        <location evidence="1">Endoplasmic reticulum membrane</location>
    </subcellularLocation>
</comment>
<name>A0A6J2UGE4_DROLE</name>
<feature type="compositionally biased region" description="Polar residues" evidence="9">
    <location>
        <begin position="389"/>
        <end position="398"/>
    </location>
</feature>
<feature type="compositionally biased region" description="Polar residues" evidence="9">
    <location>
        <begin position="405"/>
        <end position="414"/>
    </location>
</feature>
<feature type="compositionally biased region" description="Low complexity" evidence="9">
    <location>
        <begin position="1139"/>
        <end position="1149"/>
    </location>
</feature>
<keyword evidence="7" id="KW-0446">Lipid-binding</keyword>
<feature type="region of interest" description="Disordered" evidence="9">
    <location>
        <begin position="129"/>
        <end position="162"/>
    </location>
</feature>
<keyword evidence="4" id="KW-0256">Endoplasmic reticulum</keyword>
<feature type="region of interest" description="Disordered" evidence="9">
    <location>
        <begin position="352"/>
        <end position="373"/>
    </location>
</feature>
<evidence type="ECO:0000256" key="3">
    <source>
        <dbReference type="ARBA" id="ARBA00022692"/>
    </source>
</evidence>
<evidence type="ECO:0000256" key="7">
    <source>
        <dbReference type="ARBA" id="ARBA00023121"/>
    </source>
</evidence>
<evidence type="ECO:0000256" key="6">
    <source>
        <dbReference type="ARBA" id="ARBA00023055"/>
    </source>
</evidence>
<dbReference type="GO" id="GO:0006869">
    <property type="term" value="P:lipid transport"/>
    <property type="evidence" value="ECO:0007669"/>
    <property type="project" value="UniProtKB-KW"/>
</dbReference>
<evidence type="ECO:0000256" key="8">
    <source>
        <dbReference type="ARBA" id="ARBA00023136"/>
    </source>
</evidence>
<feature type="compositionally biased region" description="Basic and acidic residues" evidence="9">
    <location>
        <begin position="465"/>
        <end position="482"/>
    </location>
</feature>
<keyword evidence="8 10" id="KW-0472">Membrane</keyword>
<keyword evidence="3 10" id="KW-0812">Transmembrane</keyword>
<dbReference type="RefSeq" id="XP_030386182.1">
    <property type="nucleotide sequence ID" value="XM_030530322.1"/>
</dbReference>
<feature type="region of interest" description="Disordered" evidence="9">
    <location>
        <begin position="1135"/>
        <end position="1167"/>
    </location>
</feature>
<keyword evidence="6" id="KW-0445">Lipid transport</keyword>
<feature type="region of interest" description="Disordered" evidence="9">
    <location>
        <begin position="389"/>
        <end position="419"/>
    </location>
</feature>
<dbReference type="GO" id="GO:0008289">
    <property type="term" value="F:lipid binding"/>
    <property type="evidence" value="ECO:0007669"/>
    <property type="project" value="UniProtKB-KW"/>
</dbReference>
<evidence type="ECO:0000313" key="14">
    <source>
        <dbReference type="RefSeq" id="XP_030386182.1"/>
    </source>
</evidence>
<proteinExistence type="predicted"/>
<feature type="region of interest" description="Disordered" evidence="9">
    <location>
        <begin position="456"/>
        <end position="513"/>
    </location>
</feature>
<feature type="transmembrane region" description="Helical" evidence="10">
    <location>
        <begin position="564"/>
        <end position="585"/>
    </location>
</feature>
<gene>
    <name evidence="13 14" type="primary">LOC115632999</name>
</gene>
<feature type="region of interest" description="Disordered" evidence="9">
    <location>
        <begin position="859"/>
        <end position="915"/>
    </location>
</feature>
<accession>A0A6J2UGE4</accession>
<sequence length="1305" mass="143097">MDSLKLPKANSATNSATGSNSNLSCPVSGVAVSGNSAAASPTTTKPPPGMSSTPIAVRFNANEESLDDILQSFHQNKHSPSGGIVMGGGGGGGDASPTLLGSANCMKNNGSMAASLGLNAHGMGGMGGPGNACDSLSSSPSQHQQLQHHQQQQQQHQQQQAAALFGQNEDVVRNNFLPSGFFNRKRSGSIEGTSPTTGGPTLIATLSSGATASGDNSAASVGTWKLIKGKVTQTLEDIKSSKHQQQHQHHSTTNIPIIIADTQSGAAGWTNEPDSDTEGITLNTSISEELPLDQDQKQHNSDSDIEIEILQHDGGGDLSIAGTAAGGSSSAATERSRLRRGLAHIKSKVKAKQQQHHHQHAMHKKDATATPSAPISIRSGFLRRRTNADANEASTSGQPPIDHQVASSKRQSVSAPEIPIASGKAKRGILLARKDVEIESGVEVHEDMIPATDAAAAATTTTTTDSKDGPQRSEPTDSENQRLRSSLDLPFQEATNYSRDPQIPPISSEDSDSNPTLWTAFSMNSIASRYTKNKTVHVLFTPLMLALGFTVLFVMPLHDFLRGVLATVLFIILLESSSPYFYWALEHFVLKTHPERIPFKIPDYTNMPICEIPAVEEHKTIKTYAGWLNETNSYDPNTFSFSLTRSVYVRLDGTILKMSGTNARIPKRRMWNELPIDRTKVLFTDHRSYDLRECRIELLPVGLAKKRYFNRKYPIQLIIKNTCSDNERLPEQSSMHTEVSIKLEAKEAKTALGGGSTPPNTEDPENHIDFGATVMQADLQDLRNSVNPDTELNDITVPCGDEVRLLLFARCDREKEDWYRRFICASKGRVHEQDLQVPQARFVEDTDLQLAAAREAVRLTSGGSKRKRKEGEERQLQINDNSSQTSLHEDGGINTPDANEDAPEEDCTPDVPKEEGFEGMIMSSDVARNPPDYVRFMTVYQKACNQTHIPVHRSTAIDVRTHHHGHRHRKSRRSKRQEDELWKGIDQSLFLGPSGSIVWANVLVGRCLFSWLHDEALHEKIKDFMQKKLNSIKLPSFMEEVIITNIYLGQSPMLVHRVSQPMLDERGVWLDADITYEGLSHITVTTKLNLLRVRAKSKAPQASENAPLLIPDPQLDSNAASEEVLRDANSSVIYDSDAESSGGSSTESESPPPGAANENAGGNEFFQNSPGNARRIFKIVDRIAASNLFQYATELPYVQRAMENMSANITLRVDLKGLVARGTLNVPPPPSDRIWMCFRGPPRLWISTKPQVGDKSVDWSIVTNVIESKLCEAVNKFLVYPNMVDFTIPFLSKPSYDDEPPASSN</sequence>
<protein>
    <submittedName>
        <fullName evidence="13 14">Uncharacterized protein LOC115632999 isoform X1</fullName>
    </submittedName>
</protein>
<dbReference type="PANTHER" id="PTHR13466">
    <property type="entry name" value="TEX2 PROTEIN-RELATED"/>
    <property type="match status" value="1"/>
</dbReference>
<evidence type="ECO:0000259" key="11">
    <source>
        <dbReference type="PROSITE" id="PS51847"/>
    </source>
</evidence>